<sequence>MNYKLRLSLSRRFIPLRNLELIAWITNSLENNSGFTLIYKQSVASYYTLYPRNNYFGHSEAIILIMLVNSEQLVLRRDFESTSRNWITPHVFKVPELNCKVGSYMHLIYWQNCELMEFLIAKQLSNNDNLTDRI</sequence>
<reference evidence="1 2" key="1">
    <citation type="submission" date="2021-06" db="EMBL/GenBank/DDBJ databases">
        <title>Caerostris extrusa draft genome.</title>
        <authorList>
            <person name="Kono N."/>
            <person name="Arakawa K."/>
        </authorList>
    </citation>
    <scope>NUCLEOTIDE SEQUENCE [LARGE SCALE GENOMIC DNA]</scope>
</reference>
<organism evidence="1 2">
    <name type="scientific">Caerostris extrusa</name>
    <name type="common">Bark spider</name>
    <name type="synonym">Caerostris bankana</name>
    <dbReference type="NCBI Taxonomy" id="172846"/>
    <lineage>
        <taxon>Eukaryota</taxon>
        <taxon>Metazoa</taxon>
        <taxon>Ecdysozoa</taxon>
        <taxon>Arthropoda</taxon>
        <taxon>Chelicerata</taxon>
        <taxon>Arachnida</taxon>
        <taxon>Araneae</taxon>
        <taxon>Araneomorphae</taxon>
        <taxon>Entelegynae</taxon>
        <taxon>Araneoidea</taxon>
        <taxon>Araneidae</taxon>
        <taxon>Caerostris</taxon>
    </lineage>
</organism>
<comment type="caution">
    <text evidence="1">The sequence shown here is derived from an EMBL/GenBank/DDBJ whole genome shotgun (WGS) entry which is preliminary data.</text>
</comment>
<evidence type="ECO:0000313" key="1">
    <source>
        <dbReference type="EMBL" id="GIY69736.1"/>
    </source>
</evidence>
<accession>A0AAV4VIN4</accession>
<keyword evidence="2" id="KW-1185">Reference proteome</keyword>
<dbReference type="EMBL" id="BPLR01014579">
    <property type="protein sequence ID" value="GIY69736.1"/>
    <property type="molecule type" value="Genomic_DNA"/>
</dbReference>
<gene>
    <name evidence="1" type="ORF">CEXT_215781</name>
</gene>
<proteinExistence type="predicted"/>
<protein>
    <submittedName>
        <fullName evidence="1">Uncharacterized protein</fullName>
    </submittedName>
</protein>
<dbReference type="AlphaFoldDB" id="A0AAV4VIN4"/>
<evidence type="ECO:0000313" key="2">
    <source>
        <dbReference type="Proteomes" id="UP001054945"/>
    </source>
</evidence>
<name>A0AAV4VIN4_CAEEX</name>
<dbReference type="Proteomes" id="UP001054945">
    <property type="component" value="Unassembled WGS sequence"/>
</dbReference>